<evidence type="ECO:0000256" key="4">
    <source>
        <dbReference type="ARBA" id="ARBA00022692"/>
    </source>
</evidence>
<keyword evidence="6 7" id="KW-0472">Membrane</keyword>
<organism evidence="9 10">
    <name type="scientific">Agromyces bauzanensis</name>
    <dbReference type="NCBI Taxonomy" id="1308924"/>
    <lineage>
        <taxon>Bacteria</taxon>
        <taxon>Bacillati</taxon>
        <taxon>Actinomycetota</taxon>
        <taxon>Actinomycetes</taxon>
        <taxon>Micrococcales</taxon>
        <taxon>Microbacteriaceae</taxon>
        <taxon>Agromyces</taxon>
    </lineage>
</organism>
<comment type="similarity">
    <text evidence="7">Belongs to the binding-protein-dependent transport system permease family.</text>
</comment>
<sequence length="302" mass="31594">MTSLITDATTATAVDHVGPTAITAPREPSAAGRVVGWTARQPGLLLAIAFIAVIAAWVVVPGIFTSSDPLTGEVADRLLPPSGAHPFGTDSLGRDLYARVVFGAVNSIQAIMIAVGVALVVGSLMGLAAGFFGRWFDDILMRVVDVVLAIPPLLLSMALITILGYGLVNVAIAVGLASVANFARLMRADVLRVRTSLYVEAAKAAGCRWWTILFRHVLPNSAGSVVAVAALEFGTAVLAVSALSFLGYGAPAPTPEWGRLVSEGRDFIATAWWLITFPGLVITLLVLATNRVARALEKGGRQ</sequence>
<evidence type="ECO:0000256" key="6">
    <source>
        <dbReference type="ARBA" id="ARBA00023136"/>
    </source>
</evidence>
<comment type="caution">
    <text evidence="9">The sequence shown here is derived from an EMBL/GenBank/DDBJ whole genome shotgun (WGS) entry which is preliminary data.</text>
</comment>
<feature type="transmembrane region" description="Helical" evidence="7">
    <location>
        <begin position="139"/>
        <end position="160"/>
    </location>
</feature>
<keyword evidence="2 7" id="KW-0813">Transport</keyword>
<dbReference type="PANTHER" id="PTHR43386">
    <property type="entry name" value="OLIGOPEPTIDE TRANSPORT SYSTEM PERMEASE PROTEIN APPC"/>
    <property type="match status" value="1"/>
</dbReference>
<dbReference type="InterPro" id="IPR050366">
    <property type="entry name" value="BP-dependent_transpt_permease"/>
</dbReference>
<dbReference type="RefSeq" id="WP_188743442.1">
    <property type="nucleotide sequence ID" value="NZ_BAABFW010000085.1"/>
</dbReference>
<dbReference type="GO" id="GO:0055085">
    <property type="term" value="P:transmembrane transport"/>
    <property type="evidence" value="ECO:0007669"/>
    <property type="project" value="InterPro"/>
</dbReference>
<feature type="transmembrane region" description="Helical" evidence="7">
    <location>
        <begin position="225"/>
        <end position="247"/>
    </location>
</feature>
<evidence type="ECO:0000256" key="7">
    <source>
        <dbReference type="RuleBase" id="RU363032"/>
    </source>
</evidence>
<comment type="subcellular location">
    <subcellularLocation>
        <location evidence="1 7">Cell membrane</location>
        <topology evidence="1 7">Multi-pass membrane protein</topology>
    </subcellularLocation>
</comment>
<dbReference type="PANTHER" id="PTHR43386:SF1">
    <property type="entry name" value="D,D-DIPEPTIDE TRANSPORT SYSTEM PERMEASE PROTEIN DDPC-RELATED"/>
    <property type="match status" value="1"/>
</dbReference>
<keyword evidence="10" id="KW-1185">Reference proteome</keyword>
<gene>
    <name evidence="9" type="ORF">GCM10011372_21680</name>
</gene>
<keyword evidence="4 7" id="KW-0812">Transmembrane</keyword>
<dbReference type="AlphaFoldDB" id="A0A917PL87"/>
<dbReference type="InterPro" id="IPR000515">
    <property type="entry name" value="MetI-like"/>
</dbReference>
<protein>
    <submittedName>
        <fullName evidence="9">ABC transporter permease</fullName>
    </submittedName>
</protein>
<evidence type="ECO:0000256" key="3">
    <source>
        <dbReference type="ARBA" id="ARBA00022475"/>
    </source>
</evidence>
<evidence type="ECO:0000256" key="1">
    <source>
        <dbReference type="ARBA" id="ARBA00004651"/>
    </source>
</evidence>
<feature type="transmembrane region" description="Helical" evidence="7">
    <location>
        <begin position="267"/>
        <end position="288"/>
    </location>
</feature>
<feature type="transmembrane region" description="Helical" evidence="7">
    <location>
        <begin position="108"/>
        <end position="132"/>
    </location>
</feature>
<evidence type="ECO:0000259" key="8">
    <source>
        <dbReference type="PROSITE" id="PS50928"/>
    </source>
</evidence>
<evidence type="ECO:0000313" key="10">
    <source>
        <dbReference type="Proteomes" id="UP000636956"/>
    </source>
</evidence>
<keyword evidence="5 7" id="KW-1133">Transmembrane helix</keyword>
<dbReference type="CDD" id="cd06261">
    <property type="entry name" value="TM_PBP2"/>
    <property type="match status" value="1"/>
</dbReference>
<dbReference type="GO" id="GO:0005886">
    <property type="term" value="C:plasma membrane"/>
    <property type="evidence" value="ECO:0007669"/>
    <property type="project" value="UniProtKB-SubCell"/>
</dbReference>
<keyword evidence="3" id="KW-1003">Cell membrane</keyword>
<dbReference type="PROSITE" id="PS50928">
    <property type="entry name" value="ABC_TM1"/>
    <property type="match status" value="1"/>
</dbReference>
<feature type="transmembrane region" description="Helical" evidence="7">
    <location>
        <begin position="166"/>
        <end position="186"/>
    </location>
</feature>
<evidence type="ECO:0000313" key="9">
    <source>
        <dbReference type="EMBL" id="GGJ83068.1"/>
    </source>
</evidence>
<dbReference type="Proteomes" id="UP000636956">
    <property type="component" value="Unassembled WGS sequence"/>
</dbReference>
<proteinExistence type="inferred from homology"/>
<reference evidence="9" key="2">
    <citation type="submission" date="2020-09" db="EMBL/GenBank/DDBJ databases">
        <authorList>
            <person name="Sun Q."/>
            <person name="Zhou Y."/>
        </authorList>
    </citation>
    <scope>NUCLEOTIDE SEQUENCE</scope>
    <source>
        <strain evidence="9">CGMCC 1.8984</strain>
    </source>
</reference>
<dbReference type="Pfam" id="PF00528">
    <property type="entry name" value="BPD_transp_1"/>
    <property type="match status" value="1"/>
</dbReference>
<dbReference type="Gene3D" id="1.10.3720.10">
    <property type="entry name" value="MetI-like"/>
    <property type="match status" value="1"/>
</dbReference>
<dbReference type="SUPFAM" id="SSF161098">
    <property type="entry name" value="MetI-like"/>
    <property type="match status" value="1"/>
</dbReference>
<dbReference type="EMBL" id="BMMD01000011">
    <property type="protein sequence ID" value="GGJ83068.1"/>
    <property type="molecule type" value="Genomic_DNA"/>
</dbReference>
<feature type="domain" description="ABC transmembrane type-1" evidence="8">
    <location>
        <begin position="104"/>
        <end position="293"/>
    </location>
</feature>
<evidence type="ECO:0000256" key="5">
    <source>
        <dbReference type="ARBA" id="ARBA00022989"/>
    </source>
</evidence>
<feature type="transmembrane region" description="Helical" evidence="7">
    <location>
        <begin position="43"/>
        <end position="64"/>
    </location>
</feature>
<evidence type="ECO:0000256" key="2">
    <source>
        <dbReference type="ARBA" id="ARBA00022448"/>
    </source>
</evidence>
<name>A0A917PL87_9MICO</name>
<accession>A0A917PL87</accession>
<reference evidence="9" key="1">
    <citation type="journal article" date="2014" name="Int. J. Syst. Evol. Microbiol.">
        <title>Complete genome sequence of Corynebacterium casei LMG S-19264T (=DSM 44701T), isolated from a smear-ripened cheese.</title>
        <authorList>
            <consortium name="US DOE Joint Genome Institute (JGI-PGF)"/>
            <person name="Walter F."/>
            <person name="Albersmeier A."/>
            <person name="Kalinowski J."/>
            <person name="Ruckert C."/>
        </authorList>
    </citation>
    <scope>NUCLEOTIDE SEQUENCE</scope>
    <source>
        <strain evidence="9">CGMCC 1.8984</strain>
    </source>
</reference>
<dbReference type="InterPro" id="IPR035906">
    <property type="entry name" value="MetI-like_sf"/>
</dbReference>